<comment type="subcellular location">
    <subcellularLocation>
        <location evidence="1 9">Cell inner membrane</location>
        <topology evidence="1 9">Single-pass membrane protein</topology>
    </subcellularLocation>
</comment>
<comment type="similarity">
    <text evidence="2 9">Belongs to the GSP I family.</text>
</comment>
<feature type="transmembrane region" description="Helical" evidence="9">
    <location>
        <begin position="37"/>
        <end position="60"/>
    </location>
</feature>
<evidence type="ECO:0000313" key="12">
    <source>
        <dbReference type="Proteomes" id="UP000305539"/>
    </source>
</evidence>
<evidence type="ECO:0000256" key="4">
    <source>
        <dbReference type="ARBA" id="ARBA00022481"/>
    </source>
</evidence>
<accession>A0A4U1HX01</accession>
<keyword evidence="8 9" id="KW-0472">Membrane</keyword>
<evidence type="ECO:0000256" key="7">
    <source>
        <dbReference type="ARBA" id="ARBA00022989"/>
    </source>
</evidence>
<dbReference type="AlphaFoldDB" id="A0A4U1HX01"/>
<keyword evidence="6 9" id="KW-0812">Transmembrane</keyword>
<evidence type="ECO:0000256" key="9">
    <source>
        <dbReference type="RuleBase" id="RU368030"/>
    </source>
</evidence>
<keyword evidence="5 9" id="KW-0997">Cell inner membrane</keyword>
<dbReference type="RefSeq" id="WP_136897558.1">
    <property type="nucleotide sequence ID" value="NZ_SWJE01000014.1"/>
</dbReference>
<dbReference type="Pfam" id="PF07963">
    <property type="entry name" value="N_methyl"/>
    <property type="match status" value="1"/>
</dbReference>
<dbReference type="InterPro" id="IPR012902">
    <property type="entry name" value="N_methyl_site"/>
</dbReference>
<keyword evidence="3" id="KW-1003">Cell membrane</keyword>
<dbReference type="EMBL" id="SWJE01000014">
    <property type="protein sequence ID" value="TKC83516.1"/>
    <property type="molecule type" value="Genomic_DNA"/>
</dbReference>
<name>A0A4U1HX01_9BURK</name>
<dbReference type="GO" id="GO:0015627">
    <property type="term" value="C:type II protein secretion system complex"/>
    <property type="evidence" value="ECO:0007669"/>
    <property type="project" value="UniProtKB-UniRule"/>
</dbReference>
<dbReference type="GO" id="GO:0015628">
    <property type="term" value="P:protein secretion by the type II secretion system"/>
    <property type="evidence" value="ECO:0007669"/>
    <property type="project" value="UniProtKB-UniRule"/>
</dbReference>
<evidence type="ECO:0000313" key="11">
    <source>
        <dbReference type="EMBL" id="TKC83516.1"/>
    </source>
</evidence>
<comment type="subunit">
    <text evidence="9">Type II secretion is composed of four main components: the outer membrane complex, the inner membrane complex, the cytoplasmic secretion ATPase and the periplasm-spanning pseudopilus.</text>
</comment>
<dbReference type="Gene3D" id="3.30.1300.30">
    <property type="entry name" value="GSPII I/J protein-like"/>
    <property type="match status" value="1"/>
</dbReference>
<feature type="domain" description="Type II secretion system protein GspI C-terminal" evidence="10">
    <location>
        <begin position="65"/>
        <end position="142"/>
    </location>
</feature>
<dbReference type="NCBIfam" id="TIGR02532">
    <property type="entry name" value="IV_pilin_GFxxxE"/>
    <property type="match status" value="1"/>
</dbReference>
<comment type="caution">
    <text evidence="11">The sequence shown here is derived from an EMBL/GenBank/DDBJ whole genome shotgun (WGS) entry which is preliminary data.</text>
</comment>
<keyword evidence="12" id="KW-1185">Reference proteome</keyword>
<dbReference type="SUPFAM" id="SSF54523">
    <property type="entry name" value="Pili subunits"/>
    <property type="match status" value="1"/>
</dbReference>
<evidence type="ECO:0000256" key="1">
    <source>
        <dbReference type="ARBA" id="ARBA00004377"/>
    </source>
</evidence>
<evidence type="ECO:0000256" key="6">
    <source>
        <dbReference type="ARBA" id="ARBA00022692"/>
    </source>
</evidence>
<evidence type="ECO:0000256" key="5">
    <source>
        <dbReference type="ARBA" id="ARBA00022519"/>
    </source>
</evidence>
<protein>
    <recommendedName>
        <fullName evidence="9">Type II secretion system protein I</fullName>
        <shortName evidence="9">T2SS minor pseudopilin I</shortName>
    </recommendedName>
</protein>
<evidence type="ECO:0000259" key="10">
    <source>
        <dbReference type="Pfam" id="PF02501"/>
    </source>
</evidence>
<sequence>MRKRLPRSLCSLASHGTGVSAESANSGSTLGFTMIEVLVALAIIAVALAASLRAVGALAASEADLHQRLLASWSADNALAQLHLAHTWPEIGTQTFDCSQGNLTLTCTERVSATPNPVFRRVEVSVTMPGRDGNLAQLVTVLPNETNRAL</sequence>
<dbReference type="InterPro" id="IPR003413">
    <property type="entry name" value="T2SS_GspI_C"/>
</dbReference>
<evidence type="ECO:0000256" key="8">
    <source>
        <dbReference type="ARBA" id="ARBA00023136"/>
    </source>
</evidence>
<organism evidence="11 12">
    <name type="scientific">Trinickia terrae</name>
    <dbReference type="NCBI Taxonomy" id="2571161"/>
    <lineage>
        <taxon>Bacteria</taxon>
        <taxon>Pseudomonadati</taxon>
        <taxon>Pseudomonadota</taxon>
        <taxon>Betaproteobacteria</taxon>
        <taxon>Burkholderiales</taxon>
        <taxon>Burkholderiaceae</taxon>
        <taxon>Trinickia</taxon>
    </lineage>
</organism>
<dbReference type="InterPro" id="IPR010052">
    <property type="entry name" value="T2SS_protein-GspI"/>
</dbReference>
<reference evidence="11 12" key="1">
    <citation type="submission" date="2019-04" db="EMBL/GenBank/DDBJ databases">
        <title>Trinickia sp. 7GSK02, isolated from subtropical forest soil.</title>
        <authorList>
            <person name="Gao Z.-H."/>
            <person name="Qiu L.-H."/>
        </authorList>
    </citation>
    <scope>NUCLEOTIDE SEQUENCE [LARGE SCALE GENOMIC DNA]</scope>
    <source>
        <strain evidence="11 12">7GSK02</strain>
    </source>
</reference>
<dbReference type="PANTHER" id="PTHR38779:SF2">
    <property type="entry name" value="TYPE II SECRETION SYSTEM PROTEIN I-RELATED"/>
    <property type="match status" value="1"/>
</dbReference>
<dbReference type="PANTHER" id="PTHR38779">
    <property type="entry name" value="TYPE II SECRETION SYSTEM PROTEIN I-RELATED"/>
    <property type="match status" value="1"/>
</dbReference>
<dbReference type="Pfam" id="PF02501">
    <property type="entry name" value="T2SSI"/>
    <property type="match status" value="1"/>
</dbReference>
<dbReference type="InterPro" id="IPR045584">
    <property type="entry name" value="Pilin-like"/>
</dbReference>
<evidence type="ECO:0000256" key="3">
    <source>
        <dbReference type="ARBA" id="ARBA00022475"/>
    </source>
</evidence>
<comment type="function">
    <text evidence="9">Component of the type II secretion system required for the energy-dependent secretion of extracellular factors such as proteases and toxins from the periplasm.</text>
</comment>
<gene>
    <name evidence="11" type="primary">gspI</name>
    <name evidence="11" type="ORF">FAZ69_23810</name>
</gene>
<keyword evidence="4 9" id="KW-0488">Methylation</keyword>
<dbReference type="OrthoDB" id="5296572at2"/>
<comment type="PTM">
    <text evidence="9">Cleaved by prepilin peptidase.</text>
</comment>
<keyword evidence="7 9" id="KW-1133">Transmembrane helix</keyword>
<proteinExistence type="inferred from homology"/>
<dbReference type="GO" id="GO:0005886">
    <property type="term" value="C:plasma membrane"/>
    <property type="evidence" value="ECO:0007669"/>
    <property type="project" value="UniProtKB-SubCell"/>
</dbReference>
<dbReference type="NCBIfam" id="TIGR01707">
    <property type="entry name" value="gspI"/>
    <property type="match status" value="1"/>
</dbReference>
<dbReference type="Proteomes" id="UP000305539">
    <property type="component" value="Unassembled WGS sequence"/>
</dbReference>
<evidence type="ECO:0000256" key="2">
    <source>
        <dbReference type="ARBA" id="ARBA00008358"/>
    </source>
</evidence>